<accession>A0ACC2UQN5</accession>
<evidence type="ECO:0000313" key="2">
    <source>
        <dbReference type="Proteomes" id="UP001165960"/>
    </source>
</evidence>
<organism evidence="1 2">
    <name type="scientific">Entomophthora muscae</name>
    <dbReference type="NCBI Taxonomy" id="34485"/>
    <lineage>
        <taxon>Eukaryota</taxon>
        <taxon>Fungi</taxon>
        <taxon>Fungi incertae sedis</taxon>
        <taxon>Zoopagomycota</taxon>
        <taxon>Entomophthoromycotina</taxon>
        <taxon>Entomophthoromycetes</taxon>
        <taxon>Entomophthorales</taxon>
        <taxon>Entomophthoraceae</taxon>
        <taxon>Entomophthora</taxon>
    </lineage>
</organism>
<comment type="caution">
    <text evidence="1">The sequence shown here is derived from an EMBL/GenBank/DDBJ whole genome shotgun (WGS) entry which is preliminary data.</text>
</comment>
<gene>
    <name evidence="1" type="ORF">DSO57_1018303</name>
</gene>
<keyword evidence="2" id="KW-1185">Reference proteome</keyword>
<protein>
    <submittedName>
        <fullName evidence="1">Uncharacterized protein</fullName>
    </submittedName>
</protein>
<sequence>MQRKFEQVDYPQRLWVSKIALCVTGTASRFVTKWLAQHPDQKKNWEVFKATFLKKFSMKDSDVVIMTKLQTFKMTGTICGTLPMVVRNSLSVGQRTITR</sequence>
<reference evidence="1" key="1">
    <citation type="submission" date="2022-04" db="EMBL/GenBank/DDBJ databases">
        <title>Genome of the entomopathogenic fungus Entomophthora muscae.</title>
        <authorList>
            <person name="Elya C."/>
            <person name="Lovett B.R."/>
            <person name="Lee E."/>
            <person name="Macias A.M."/>
            <person name="Hajek A.E."/>
            <person name="De Bivort B.L."/>
            <person name="Kasson M.T."/>
            <person name="De Fine Licht H.H."/>
            <person name="Stajich J.E."/>
        </authorList>
    </citation>
    <scope>NUCLEOTIDE SEQUENCE</scope>
    <source>
        <strain evidence="1">Berkeley</strain>
    </source>
</reference>
<proteinExistence type="predicted"/>
<evidence type="ECO:0000313" key="1">
    <source>
        <dbReference type="EMBL" id="KAJ9088906.1"/>
    </source>
</evidence>
<name>A0ACC2UQN5_9FUNG</name>
<dbReference type="Proteomes" id="UP001165960">
    <property type="component" value="Unassembled WGS sequence"/>
</dbReference>
<dbReference type="EMBL" id="QTSX02000079">
    <property type="protein sequence ID" value="KAJ9088906.1"/>
    <property type="molecule type" value="Genomic_DNA"/>
</dbReference>